<protein>
    <submittedName>
        <fullName evidence="1">Uncharacterized protein</fullName>
    </submittedName>
</protein>
<evidence type="ECO:0000313" key="1">
    <source>
        <dbReference type="EMBL" id="ARB06665.1"/>
    </source>
</evidence>
<accession>A0A1V0DZ41</accession>
<name>A0A1V0DZ41_9CAUD</name>
<sequence length="76" mass="8884">MKYQIYSAIDAIDDAQSLFMFDENDNYTVVCDCYTDADYLEQLARNGEGCNWSDNKNETPRRQDMINPVLVKEFEV</sequence>
<gene>
    <name evidence="1" type="ORF">GJL01_40</name>
</gene>
<reference evidence="2" key="1">
    <citation type="submission" date="2017-02" db="EMBL/GenBank/DDBJ databases">
        <authorList>
            <person name="Ge J."/>
            <person name="Han W."/>
            <person name="Gu J."/>
        </authorList>
    </citation>
    <scope>NUCLEOTIDE SEQUENCE [LARGE SCALE GENOMIC DNA]</scope>
</reference>
<proteinExistence type="predicted"/>
<dbReference type="EMBL" id="KY657202">
    <property type="protein sequence ID" value="ARB06665.1"/>
    <property type="molecule type" value="Genomic_DNA"/>
</dbReference>
<organism evidence="1 2">
    <name type="scientific">Salmonella phage GJL01</name>
    <dbReference type="NCBI Taxonomy" id="1965464"/>
    <lineage>
        <taxon>Viruses</taxon>
        <taxon>Duplodnaviria</taxon>
        <taxon>Heunggongvirae</taxon>
        <taxon>Uroviricota</taxon>
        <taxon>Caudoviricetes</taxon>
        <taxon>Drexlerviridae</taxon>
        <taxon>Tempevirinae</taxon>
        <taxon>Tlsvirus</taxon>
        <taxon>Tlsvirus YSP2</taxon>
    </lineage>
</organism>
<dbReference type="Proteomes" id="UP000222061">
    <property type="component" value="Genome"/>
</dbReference>
<evidence type="ECO:0000313" key="2">
    <source>
        <dbReference type="Proteomes" id="UP000222061"/>
    </source>
</evidence>